<dbReference type="Gene3D" id="6.20.400.10">
    <property type="match status" value="1"/>
</dbReference>
<dbReference type="PANTHER" id="PTHR12681:SF0">
    <property type="entry name" value="ZINC FINGER CCCH DOMAIN-CONTAINING PROTEIN 15"/>
    <property type="match status" value="1"/>
</dbReference>
<sequence length="219" mass="25086">MHECFPVRQRCGLRLTRLRRSPGFASFNFCFLSVVYCSGYVLKRDQPQQDVEEEDPIEVIVERERAALPPGGTPVTLETFTAWKQRKEEERRAQVEAQRVAEAKKGGNKGLHILSGRDLFQFDPSLFVDDEGAAGEADYEEDEEAWNAVINQNQENIDRSNREALEEGDDDDDEEDDEGDDSDRKREMDDQENKPPTTIKEDLFLEGEELPEDLDALDD</sequence>
<feature type="compositionally biased region" description="Acidic residues" evidence="4">
    <location>
        <begin position="166"/>
        <end position="181"/>
    </location>
</feature>
<dbReference type="Pfam" id="PF16543">
    <property type="entry name" value="DFRP_C"/>
    <property type="match status" value="1"/>
</dbReference>
<keyword evidence="7" id="KW-1185">Reference proteome</keyword>
<name>A0A2C6L2W8_9APIC</name>
<dbReference type="PANTHER" id="PTHR12681">
    <property type="entry name" value="ZINC FINGER-CONTAINING PROTEIN P48ZNF"/>
    <property type="match status" value="1"/>
</dbReference>
<proteinExistence type="predicted"/>
<feature type="compositionally biased region" description="Acidic residues" evidence="4">
    <location>
        <begin position="204"/>
        <end position="219"/>
    </location>
</feature>
<protein>
    <submittedName>
        <fullName evidence="6">Zinc finger (C-x8-c-x5-c-x3-h)-2</fullName>
    </submittedName>
</protein>
<feature type="compositionally biased region" description="Basic and acidic residues" evidence="4">
    <location>
        <begin position="156"/>
        <end position="165"/>
    </location>
</feature>
<dbReference type="InterPro" id="IPR032378">
    <property type="entry name" value="ZC3H15/TMA46_C"/>
</dbReference>
<organism evidence="6 7">
    <name type="scientific">Cystoisospora suis</name>
    <dbReference type="NCBI Taxonomy" id="483139"/>
    <lineage>
        <taxon>Eukaryota</taxon>
        <taxon>Sar</taxon>
        <taxon>Alveolata</taxon>
        <taxon>Apicomplexa</taxon>
        <taxon>Conoidasida</taxon>
        <taxon>Coccidia</taxon>
        <taxon>Eucoccidiorida</taxon>
        <taxon>Eimeriorina</taxon>
        <taxon>Sarcocystidae</taxon>
        <taxon>Cystoisospora</taxon>
    </lineage>
</organism>
<evidence type="ECO:0000256" key="4">
    <source>
        <dbReference type="SAM" id="MobiDB-lite"/>
    </source>
</evidence>
<keyword evidence="2" id="KW-0863">Zinc-finger</keyword>
<evidence type="ECO:0000259" key="5">
    <source>
        <dbReference type="Pfam" id="PF16543"/>
    </source>
</evidence>
<dbReference type="GO" id="GO:0005829">
    <property type="term" value="C:cytosol"/>
    <property type="evidence" value="ECO:0007669"/>
    <property type="project" value="TreeGrafter"/>
</dbReference>
<dbReference type="AlphaFoldDB" id="A0A2C6L2W8"/>
<dbReference type="OrthoDB" id="278280at2759"/>
<keyword evidence="1" id="KW-0479">Metal-binding</keyword>
<evidence type="ECO:0000313" key="7">
    <source>
        <dbReference type="Proteomes" id="UP000221165"/>
    </source>
</evidence>
<dbReference type="GO" id="GO:0008270">
    <property type="term" value="F:zinc ion binding"/>
    <property type="evidence" value="ECO:0007669"/>
    <property type="project" value="UniProtKB-KW"/>
</dbReference>
<dbReference type="GO" id="GO:0002181">
    <property type="term" value="P:cytoplasmic translation"/>
    <property type="evidence" value="ECO:0007669"/>
    <property type="project" value="TreeGrafter"/>
</dbReference>
<gene>
    <name evidence="6" type="ORF">CSUI_004089</name>
</gene>
<dbReference type="RefSeq" id="XP_067923740.1">
    <property type="nucleotide sequence ID" value="XM_068064284.1"/>
</dbReference>
<feature type="domain" description="ZC3H15/TMA46 family C-terminal" evidence="5">
    <location>
        <begin position="57"/>
        <end position="142"/>
    </location>
</feature>
<evidence type="ECO:0000256" key="1">
    <source>
        <dbReference type="ARBA" id="ARBA00022723"/>
    </source>
</evidence>
<dbReference type="Proteomes" id="UP000221165">
    <property type="component" value="Unassembled WGS sequence"/>
</dbReference>
<evidence type="ECO:0000313" key="6">
    <source>
        <dbReference type="EMBL" id="PHJ22063.1"/>
    </source>
</evidence>
<accession>A0A2C6L2W8</accession>
<feature type="compositionally biased region" description="Basic and acidic residues" evidence="4">
    <location>
        <begin position="182"/>
        <end position="203"/>
    </location>
</feature>
<dbReference type="EMBL" id="MIGC01001844">
    <property type="protein sequence ID" value="PHJ22063.1"/>
    <property type="molecule type" value="Genomic_DNA"/>
</dbReference>
<dbReference type="GO" id="GO:0003729">
    <property type="term" value="F:mRNA binding"/>
    <property type="evidence" value="ECO:0007669"/>
    <property type="project" value="TreeGrafter"/>
</dbReference>
<dbReference type="VEuPathDB" id="ToxoDB:CSUI_004089"/>
<evidence type="ECO:0000256" key="3">
    <source>
        <dbReference type="ARBA" id="ARBA00022833"/>
    </source>
</evidence>
<keyword evidence="3" id="KW-0862">Zinc</keyword>
<reference evidence="6 7" key="1">
    <citation type="journal article" date="2017" name="Int. J. Parasitol.">
        <title>The genome of the protozoan parasite Cystoisospora suis and a reverse vaccinology approach to identify vaccine candidates.</title>
        <authorList>
            <person name="Palmieri N."/>
            <person name="Shrestha A."/>
            <person name="Ruttkowski B."/>
            <person name="Beck T."/>
            <person name="Vogl C."/>
            <person name="Tomley F."/>
            <person name="Blake D.P."/>
            <person name="Joachim A."/>
        </authorList>
    </citation>
    <scope>NUCLEOTIDE SEQUENCE [LARGE SCALE GENOMIC DNA]</scope>
    <source>
        <strain evidence="6 7">Wien I</strain>
    </source>
</reference>
<feature type="region of interest" description="Disordered" evidence="4">
    <location>
        <begin position="151"/>
        <end position="219"/>
    </location>
</feature>
<evidence type="ECO:0000256" key="2">
    <source>
        <dbReference type="ARBA" id="ARBA00022771"/>
    </source>
</evidence>
<comment type="caution">
    <text evidence="6">The sequence shown here is derived from an EMBL/GenBank/DDBJ whole genome shotgun (WGS) entry which is preliminary data.</text>
</comment>
<dbReference type="GeneID" id="94427495"/>